<keyword evidence="3" id="KW-0862">Zinc</keyword>
<evidence type="ECO:0000256" key="3">
    <source>
        <dbReference type="ARBA" id="ARBA00022833"/>
    </source>
</evidence>
<gene>
    <name evidence="6" type="ORF">KL86DPRO_11966</name>
</gene>
<accession>A0A212JQ30</accession>
<evidence type="ECO:0000256" key="1">
    <source>
        <dbReference type="ARBA" id="ARBA00022723"/>
    </source>
</evidence>
<sequence>MTDEDKKRLQAIIIAETARLRQDVEGLKEVTKPVAPEDMDDITRMDAIVNKSVNDAALAAAKSRLAKLEYAGKRLDDPEFGYCAECGEAIPFQRLLAMPESTLCVDCAE</sequence>
<dbReference type="InterPro" id="IPR000962">
    <property type="entry name" value="Znf_DskA_TraR"/>
</dbReference>
<proteinExistence type="predicted"/>
<evidence type="ECO:0000256" key="4">
    <source>
        <dbReference type="PROSITE-ProRule" id="PRU00510"/>
    </source>
</evidence>
<evidence type="ECO:0000256" key="2">
    <source>
        <dbReference type="ARBA" id="ARBA00022771"/>
    </source>
</evidence>
<organism evidence="6">
    <name type="scientific">uncultured delta proteobacterium</name>
    <dbReference type="NCBI Taxonomy" id="34034"/>
    <lineage>
        <taxon>Bacteria</taxon>
        <taxon>Deltaproteobacteria</taxon>
        <taxon>environmental samples</taxon>
    </lineage>
</organism>
<dbReference type="PROSITE" id="PS51128">
    <property type="entry name" value="ZF_DKSA_2"/>
    <property type="match status" value="1"/>
</dbReference>
<feature type="zinc finger region" description="dksA C4-type" evidence="4">
    <location>
        <begin position="83"/>
        <end position="107"/>
    </location>
</feature>
<dbReference type="PANTHER" id="PTHR33823:SF2">
    <property type="entry name" value="RNA POLYMERASE-BINDING TRANSCRIPTION FACTOR DKSA"/>
    <property type="match status" value="1"/>
</dbReference>
<evidence type="ECO:0000313" key="6">
    <source>
        <dbReference type="EMBL" id="SBW01425.1"/>
    </source>
</evidence>
<dbReference type="SUPFAM" id="SSF57716">
    <property type="entry name" value="Glucocorticoid receptor-like (DNA-binding domain)"/>
    <property type="match status" value="1"/>
</dbReference>
<dbReference type="Pfam" id="PF01258">
    <property type="entry name" value="zf-dskA_traR"/>
    <property type="match status" value="1"/>
</dbReference>
<reference evidence="6" key="1">
    <citation type="submission" date="2016-04" db="EMBL/GenBank/DDBJ databases">
        <authorList>
            <person name="Evans L.H."/>
            <person name="Alamgir A."/>
            <person name="Owens N."/>
            <person name="Weber N.D."/>
            <person name="Virtaneva K."/>
            <person name="Barbian K."/>
            <person name="Babar A."/>
            <person name="Rosenke K."/>
        </authorList>
    </citation>
    <scope>NUCLEOTIDE SEQUENCE</scope>
    <source>
        <strain evidence="6">86</strain>
    </source>
</reference>
<keyword evidence="2" id="KW-0863">Zinc-finger</keyword>
<keyword evidence="1" id="KW-0479">Metal-binding</keyword>
<name>A0A212JQ30_9DELT</name>
<dbReference type="Gene3D" id="1.20.120.910">
    <property type="entry name" value="DksA, coiled-coil domain"/>
    <property type="match status" value="1"/>
</dbReference>
<dbReference type="PANTHER" id="PTHR33823">
    <property type="entry name" value="RNA POLYMERASE-BINDING TRANSCRIPTION FACTOR DKSA-RELATED"/>
    <property type="match status" value="1"/>
</dbReference>
<dbReference type="GO" id="GO:0008270">
    <property type="term" value="F:zinc ion binding"/>
    <property type="evidence" value="ECO:0007669"/>
    <property type="project" value="UniProtKB-KW"/>
</dbReference>
<dbReference type="AlphaFoldDB" id="A0A212JQ30"/>
<protein>
    <submittedName>
        <fullName evidence="6">Prokaryotic dksA/traR C4-type zinc finger family protein</fullName>
    </submittedName>
</protein>
<feature type="domain" description="Zinc finger DksA/TraR C4-type" evidence="5">
    <location>
        <begin position="79"/>
        <end position="109"/>
    </location>
</feature>
<evidence type="ECO:0000259" key="5">
    <source>
        <dbReference type="Pfam" id="PF01258"/>
    </source>
</evidence>
<dbReference type="EMBL" id="FLUQ01000001">
    <property type="protein sequence ID" value="SBW01425.1"/>
    <property type="molecule type" value="Genomic_DNA"/>
</dbReference>